<evidence type="ECO:0000256" key="2">
    <source>
        <dbReference type="ARBA" id="ARBA00022989"/>
    </source>
</evidence>
<feature type="transmembrane region" description="Helical" evidence="4">
    <location>
        <begin position="233"/>
        <end position="255"/>
    </location>
</feature>
<feature type="transmembrane region" description="Helical" evidence="4">
    <location>
        <begin position="385"/>
        <end position="404"/>
    </location>
</feature>
<accession>A0ABQ2JC98</accession>
<name>A0ABQ2JC98_9SPHN</name>
<evidence type="ECO:0000256" key="3">
    <source>
        <dbReference type="ARBA" id="ARBA00023136"/>
    </source>
</evidence>
<dbReference type="SUPFAM" id="SSF103473">
    <property type="entry name" value="MFS general substrate transporter"/>
    <property type="match status" value="1"/>
</dbReference>
<dbReference type="Proteomes" id="UP000605099">
    <property type="component" value="Unassembled WGS sequence"/>
</dbReference>
<sequence>MTDRTAASPGSAAGEWRANWGLALSSFLGMSVIAIPAVTLGIYMGPLEQAFSWTRAEISLGMTVFALITTPLAPFAGALADRFGSRRLVLPGLVLNGLAFAAFSLMTGWFALYIACWVAYSFSQLLIRTTVWNRALSANFHVSRGLALAVVMLGLSLTQTAAPVLTQKLVAAFDWRTAFAAIGIGWPGVAFIVALVLFRERRNAPQTSGGSEPDDKPAEFGLTFSEAIRSLPVWRIILAMTLYSLVMSGLSMHLFPFLTDSGVARSSAAGVIALIGVSALAGQIVTGFLADRTSSALLPFGCFVLLALALIVLLQATGSQSGLTFGVVLAGLSSSACVTIGTYLITRYAGVRHFGKIYGIASSGMGLGSGIGPILAGHIRDSSDSYSLFLMIGLALSVIATILVTRLGPYPVFLPPVETPKET</sequence>
<dbReference type="EMBL" id="BMLK01000004">
    <property type="protein sequence ID" value="GGN44554.1"/>
    <property type="molecule type" value="Genomic_DNA"/>
</dbReference>
<dbReference type="InterPro" id="IPR020846">
    <property type="entry name" value="MFS_dom"/>
</dbReference>
<dbReference type="InterPro" id="IPR050327">
    <property type="entry name" value="Proton-linked_MCT"/>
</dbReference>
<dbReference type="RefSeq" id="WP_188818575.1">
    <property type="nucleotide sequence ID" value="NZ_BMLK01000004.1"/>
</dbReference>
<evidence type="ECO:0000256" key="4">
    <source>
        <dbReference type="SAM" id="Phobius"/>
    </source>
</evidence>
<feature type="transmembrane region" description="Helical" evidence="4">
    <location>
        <begin position="297"/>
        <end position="317"/>
    </location>
</feature>
<protein>
    <submittedName>
        <fullName evidence="6">MFS transporter</fullName>
    </submittedName>
</protein>
<feature type="transmembrane region" description="Helical" evidence="4">
    <location>
        <begin position="141"/>
        <end position="158"/>
    </location>
</feature>
<dbReference type="InterPro" id="IPR011701">
    <property type="entry name" value="MFS"/>
</dbReference>
<evidence type="ECO:0000256" key="1">
    <source>
        <dbReference type="ARBA" id="ARBA00022692"/>
    </source>
</evidence>
<dbReference type="InterPro" id="IPR036259">
    <property type="entry name" value="MFS_trans_sf"/>
</dbReference>
<feature type="transmembrane region" description="Helical" evidence="4">
    <location>
        <begin position="357"/>
        <end position="379"/>
    </location>
</feature>
<feature type="domain" description="Major facilitator superfamily (MFS) profile" evidence="5">
    <location>
        <begin position="22"/>
        <end position="412"/>
    </location>
</feature>
<keyword evidence="7" id="KW-1185">Reference proteome</keyword>
<dbReference type="PANTHER" id="PTHR11360">
    <property type="entry name" value="MONOCARBOXYLATE TRANSPORTER"/>
    <property type="match status" value="1"/>
</dbReference>
<feature type="transmembrane region" description="Helical" evidence="4">
    <location>
        <begin position="20"/>
        <end position="44"/>
    </location>
</feature>
<evidence type="ECO:0000313" key="6">
    <source>
        <dbReference type="EMBL" id="GGN44554.1"/>
    </source>
</evidence>
<dbReference type="Pfam" id="PF07690">
    <property type="entry name" value="MFS_1"/>
    <property type="match status" value="1"/>
</dbReference>
<evidence type="ECO:0000313" key="7">
    <source>
        <dbReference type="Proteomes" id="UP000605099"/>
    </source>
</evidence>
<evidence type="ECO:0000259" key="5">
    <source>
        <dbReference type="PROSITE" id="PS50850"/>
    </source>
</evidence>
<comment type="caution">
    <text evidence="6">The sequence shown here is derived from an EMBL/GenBank/DDBJ whole genome shotgun (WGS) entry which is preliminary data.</text>
</comment>
<keyword evidence="3 4" id="KW-0472">Membrane</keyword>
<feature type="transmembrane region" description="Helical" evidence="4">
    <location>
        <begin position="323"/>
        <end position="345"/>
    </location>
</feature>
<keyword evidence="1 4" id="KW-0812">Transmembrane</keyword>
<gene>
    <name evidence="6" type="ORF">GCM10011349_09750</name>
</gene>
<organism evidence="6 7">
    <name type="scientific">Novosphingobium indicum</name>
    <dbReference type="NCBI Taxonomy" id="462949"/>
    <lineage>
        <taxon>Bacteria</taxon>
        <taxon>Pseudomonadati</taxon>
        <taxon>Pseudomonadota</taxon>
        <taxon>Alphaproteobacteria</taxon>
        <taxon>Sphingomonadales</taxon>
        <taxon>Sphingomonadaceae</taxon>
        <taxon>Novosphingobium</taxon>
    </lineage>
</organism>
<feature type="transmembrane region" description="Helical" evidence="4">
    <location>
        <begin position="267"/>
        <end position="290"/>
    </location>
</feature>
<reference evidence="7" key="1">
    <citation type="journal article" date="2019" name="Int. J. Syst. Evol. Microbiol.">
        <title>The Global Catalogue of Microorganisms (GCM) 10K type strain sequencing project: providing services to taxonomists for standard genome sequencing and annotation.</title>
        <authorList>
            <consortium name="The Broad Institute Genomics Platform"/>
            <consortium name="The Broad Institute Genome Sequencing Center for Infectious Disease"/>
            <person name="Wu L."/>
            <person name="Ma J."/>
        </authorList>
    </citation>
    <scope>NUCLEOTIDE SEQUENCE [LARGE SCALE GENOMIC DNA]</scope>
    <source>
        <strain evidence="7">CGMCC 1.6784</strain>
    </source>
</reference>
<dbReference type="PANTHER" id="PTHR11360:SF284">
    <property type="entry name" value="EG:103B4.3 PROTEIN-RELATED"/>
    <property type="match status" value="1"/>
</dbReference>
<proteinExistence type="predicted"/>
<dbReference type="Gene3D" id="1.20.1250.20">
    <property type="entry name" value="MFS general substrate transporter like domains"/>
    <property type="match status" value="1"/>
</dbReference>
<keyword evidence="2 4" id="KW-1133">Transmembrane helix</keyword>
<feature type="transmembrane region" description="Helical" evidence="4">
    <location>
        <begin position="56"/>
        <end position="78"/>
    </location>
</feature>
<dbReference type="PROSITE" id="PS50850">
    <property type="entry name" value="MFS"/>
    <property type="match status" value="1"/>
</dbReference>
<feature type="transmembrane region" description="Helical" evidence="4">
    <location>
        <begin position="178"/>
        <end position="198"/>
    </location>
</feature>